<dbReference type="Pfam" id="PF00293">
    <property type="entry name" value="NUDIX"/>
    <property type="match status" value="1"/>
</dbReference>
<comment type="similarity">
    <text evidence="1 4">Belongs to the Nudix hydrolase family.</text>
</comment>
<reference evidence="6" key="1">
    <citation type="journal article" date="2020" name="Plant Biotechnol. J.">
        <title>The pomegranate (Punica granatum L.) draft genome dissects genetic divergence between soft- and hard-seeded cultivars.</title>
        <authorList>
            <person name="Luo X."/>
            <person name="Li H."/>
            <person name="Wu Z."/>
            <person name="Yao W."/>
            <person name="Zhao P."/>
            <person name="Cao D."/>
            <person name="Yu H."/>
            <person name="Li K."/>
            <person name="Poudel K."/>
            <person name="Zhao D."/>
            <person name="Zhang F."/>
            <person name="Xia X."/>
            <person name="Chen L."/>
            <person name="Wang Q."/>
            <person name="Jing D."/>
            <person name="Cao S."/>
        </authorList>
    </citation>
    <scope>NUCLEOTIDE SEQUENCE [LARGE SCALE GENOMIC DNA]</scope>
    <source>
        <strain evidence="6">cv. Tunisia</strain>
    </source>
</reference>
<dbReference type="PRINTS" id="PR00502">
    <property type="entry name" value="NUDIXFAMILY"/>
</dbReference>
<keyword evidence="3 4" id="KW-0378">Hydrolase</keyword>
<keyword evidence="6" id="KW-1185">Reference proteome</keyword>
<dbReference type="OrthoDB" id="447842at2759"/>
<dbReference type="CDD" id="cd04670">
    <property type="entry name" value="NUDIX_ASFGF2_Nudt6"/>
    <property type="match status" value="1"/>
</dbReference>
<reference evidence="7" key="2">
    <citation type="submission" date="2025-08" db="UniProtKB">
        <authorList>
            <consortium name="RefSeq"/>
        </authorList>
    </citation>
    <scope>IDENTIFICATION</scope>
    <source>
        <tissue evidence="7">Leaf</tissue>
    </source>
</reference>
<feature type="domain" description="Nudix hydrolase" evidence="5">
    <location>
        <begin position="168"/>
        <end position="298"/>
    </location>
</feature>
<dbReference type="InterPro" id="IPR015797">
    <property type="entry name" value="NUDIX_hydrolase-like_dom_sf"/>
</dbReference>
<gene>
    <name evidence="7" type="primary">LOC116212929</name>
</gene>
<dbReference type="Gene3D" id="3.40.630.30">
    <property type="match status" value="1"/>
</dbReference>
<evidence type="ECO:0000256" key="3">
    <source>
        <dbReference type="ARBA" id="ARBA00022801"/>
    </source>
</evidence>
<dbReference type="GO" id="GO:0047631">
    <property type="term" value="F:ADP-ribose diphosphatase activity"/>
    <property type="evidence" value="ECO:0007669"/>
    <property type="project" value="TreeGrafter"/>
</dbReference>
<evidence type="ECO:0000259" key="5">
    <source>
        <dbReference type="PROSITE" id="PS51462"/>
    </source>
</evidence>
<dbReference type="GeneID" id="116212929"/>
<dbReference type="InterPro" id="IPR020084">
    <property type="entry name" value="NUDIX_hydrolase_CS"/>
</dbReference>
<dbReference type="FunFam" id="3.40.630.30:FF:000016">
    <property type="entry name" value="nudix hydrolase 2"/>
    <property type="match status" value="1"/>
</dbReference>
<evidence type="ECO:0000313" key="6">
    <source>
        <dbReference type="Proteomes" id="UP000515151"/>
    </source>
</evidence>
<evidence type="ECO:0000313" key="7">
    <source>
        <dbReference type="RefSeq" id="XP_031403545.1"/>
    </source>
</evidence>
<dbReference type="FunFam" id="3.90.79.10:FF:000015">
    <property type="entry name" value="Nudix hydrolase 8"/>
    <property type="match status" value="1"/>
</dbReference>
<dbReference type="RefSeq" id="XP_031403545.1">
    <property type="nucleotide sequence ID" value="XM_031547685.1"/>
</dbReference>
<evidence type="ECO:0000256" key="2">
    <source>
        <dbReference type="ARBA" id="ARBA00022723"/>
    </source>
</evidence>
<dbReference type="InterPro" id="IPR040618">
    <property type="entry name" value="Pre-Nudix"/>
</dbReference>
<dbReference type="PANTHER" id="PTHR13994">
    <property type="entry name" value="NUDIX HYDROLASE RELATED"/>
    <property type="match status" value="1"/>
</dbReference>
<proteinExistence type="inferred from homology"/>
<dbReference type="GO" id="GO:0051287">
    <property type="term" value="F:NAD binding"/>
    <property type="evidence" value="ECO:0007669"/>
    <property type="project" value="TreeGrafter"/>
</dbReference>
<dbReference type="PROSITE" id="PS00893">
    <property type="entry name" value="NUDIX_BOX"/>
    <property type="match status" value="1"/>
</dbReference>
<name>A0A6P8E8C7_PUNGR</name>
<sequence length="331" mass="37055">MGNGENDVKPVKGPSINDDRLLPLSFPLIGICLLLQDPVPTANSLVMSIFVKSSPGIDIAFGNEGKAEVEEAMLMLPVMHDKYEGVIVDMKKAPVMEPEVFCSALRASMSLWKKQGKRGVWIKLPIEKVNLVESAVQQGFWFHHAEPTYLMLINWLPVVPCTLPANASHRVGVGAVVLNDQREILVVQENSGCLRGMGVWKIPTGVVDEGEDIHDAIVREVKEETGIDTEFLEILAFRQAHKAYFDKSDLFFVCMLRPLSFDIRRQHLEIEAAQWMPFEEYASQPAAREDGLFRSITEVCFSKLHGNCTGFVPVPMKSIFCGRSNCFYRSI</sequence>
<dbReference type="Pfam" id="PF18290">
    <property type="entry name" value="Nudix_hydro"/>
    <property type="match status" value="1"/>
</dbReference>
<dbReference type="Proteomes" id="UP000515151">
    <property type="component" value="Chromosome 7"/>
</dbReference>
<organism evidence="6 7">
    <name type="scientific">Punica granatum</name>
    <name type="common">Pomegranate</name>
    <dbReference type="NCBI Taxonomy" id="22663"/>
    <lineage>
        <taxon>Eukaryota</taxon>
        <taxon>Viridiplantae</taxon>
        <taxon>Streptophyta</taxon>
        <taxon>Embryophyta</taxon>
        <taxon>Tracheophyta</taxon>
        <taxon>Spermatophyta</taxon>
        <taxon>Magnoliopsida</taxon>
        <taxon>eudicotyledons</taxon>
        <taxon>Gunneridae</taxon>
        <taxon>Pentapetalae</taxon>
        <taxon>rosids</taxon>
        <taxon>malvids</taxon>
        <taxon>Myrtales</taxon>
        <taxon>Lythraceae</taxon>
        <taxon>Punica</taxon>
    </lineage>
</organism>
<evidence type="ECO:0000256" key="4">
    <source>
        <dbReference type="RuleBase" id="RU003476"/>
    </source>
</evidence>
<dbReference type="InterPro" id="IPR003293">
    <property type="entry name" value="Nudix_hydrolase6-like"/>
</dbReference>
<dbReference type="InterPro" id="IPR000086">
    <property type="entry name" value="NUDIX_hydrolase_dom"/>
</dbReference>
<dbReference type="InterPro" id="IPR020476">
    <property type="entry name" value="Nudix_hydrolase"/>
</dbReference>
<keyword evidence="2" id="KW-0479">Metal-binding</keyword>
<dbReference type="AlphaFoldDB" id="A0A6P8E8C7"/>
<protein>
    <submittedName>
        <fullName evidence="7">Nudix hydrolase 2-like isoform X1</fullName>
    </submittedName>
</protein>
<dbReference type="SUPFAM" id="SSF55811">
    <property type="entry name" value="Nudix"/>
    <property type="match status" value="1"/>
</dbReference>
<dbReference type="PANTHER" id="PTHR13994:SF30">
    <property type="entry name" value="NUDIX HYDROLASE 10"/>
    <property type="match status" value="1"/>
</dbReference>
<dbReference type="GO" id="GO:0046872">
    <property type="term" value="F:metal ion binding"/>
    <property type="evidence" value="ECO:0007669"/>
    <property type="project" value="UniProtKB-KW"/>
</dbReference>
<dbReference type="Gene3D" id="3.90.79.10">
    <property type="entry name" value="Nucleoside Triphosphate Pyrophosphohydrolase"/>
    <property type="match status" value="1"/>
</dbReference>
<accession>A0A6P8E8C7</accession>
<dbReference type="GO" id="GO:0035529">
    <property type="term" value="F:NADH pyrophosphatase activity"/>
    <property type="evidence" value="ECO:0007669"/>
    <property type="project" value="TreeGrafter"/>
</dbReference>
<dbReference type="PROSITE" id="PS51462">
    <property type="entry name" value="NUDIX"/>
    <property type="match status" value="1"/>
</dbReference>
<dbReference type="PRINTS" id="PR01356">
    <property type="entry name" value="GFGPROTEIN"/>
</dbReference>
<evidence type="ECO:0000256" key="1">
    <source>
        <dbReference type="ARBA" id="ARBA00005582"/>
    </source>
</evidence>